<keyword evidence="4" id="KW-1133">Transmembrane helix</keyword>
<dbReference type="AlphaFoldDB" id="A0A839US58"/>
<evidence type="ECO:0000313" key="7">
    <source>
        <dbReference type="EMBL" id="MBB3169531.1"/>
    </source>
</evidence>
<reference evidence="7 8" key="1">
    <citation type="submission" date="2020-08" db="EMBL/GenBank/DDBJ databases">
        <title>Genomic Encyclopedia of Type Strains, Phase III (KMG-III): the genomes of soil and plant-associated and newly described type strains.</title>
        <authorList>
            <person name="Whitman W."/>
        </authorList>
    </citation>
    <scope>NUCLEOTIDE SEQUENCE [LARGE SCALE GENOMIC DNA]</scope>
    <source>
        <strain evidence="7 8">CECT 8571</strain>
    </source>
</reference>
<gene>
    <name evidence="7" type="ORF">FHS30_002744</name>
</gene>
<comment type="caution">
    <text evidence="7">The sequence shown here is derived from an EMBL/GenBank/DDBJ whole genome shotgun (WGS) entry which is preliminary data.</text>
</comment>
<dbReference type="EMBL" id="JACHXZ010000004">
    <property type="protein sequence ID" value="MBB3169531.1"/>
    <property type="molecule type" value="Genomic_DNA"/>
</dbReference>
<accession>A0A839US58</accession>
<dbReference type="Proteomes" id="UP000559987">
    <property type="component" value="Unassembled WGS sequence"/>
</dbReference>
<evidence type="ECO:0000256" key="1">
    <source>
        <dbReference type="ARBA" id="ARBA00009477"/>
    </source>
</evidence>
<dbReference type="SUPFAM" id="SSF111369">
    <property type="entry name" value="HlyD-like secretion proteins"/>
    <property type="match status" value="1"/>
</dbReference>
<dbReference type="NCBIfam" id="TIGR01730">
    <property type="entry name" value="RND_mfp"/>
    <property type="match status" value="1"/>
</dbReference>
<dbReference type="Pfam" id="PF25954">
    <property type="entry name" value="Beta-barrel_RND_2"/>
    <property type="match status" value="1"/>
</dbReference>
<dbReference type="GO" id="GO:0015562">
    <property type="term" value="F:efflux transmembrane transporter activity"/>
    <property type="evidence" value="ECO:0007669"/>
    <property type="project" value="TreeGrafter"/>
</dbReference>
<dbReference type="PANTHER" id="PTHR30469">
    <property type="entry name" value="MULTIDRUG RESISTANCE PROTEIN MDTA"/>
    <property type="match status" value="1"/>
</dbReference>
<dbReference type="InterPro" id="IPR058625">
    <property type="entry name" value="MdtA-like_BSH"/>
</dbReference>
<feature type="compositionally biased region" description="Polar residues" evidence="3">
    <location>
        <begin position="79"/>
        <end position="88"/>
    </location>
</feature>
<dbReference type="PANTHER" id="PTHR30469:SF38">
    <property type="entry name" value="HLYD FAMILY SECRETION PROTEIN"/>
    <property type="match status" value="1"/>
</dbReference>
<dbReference type="InterPro" id="IPR006143">
    <property type="entry name" value="RND_pump_MFP"/>
</dbReference>
<evidence type="ECO:0000259" key="6">
    <source>
        <dbReference type="Pfam" id="PF25954"/>
    </source>
</evidence>
<dbReference type="GO" id="GO:1990281">
    <property type="term" value="C:efflux pump complex"/>
    <property type="evidence" value="ECO:0007669"/>
    <property type="project" value="TreeGrafter"/>
</dbReference>
<proteinExistence type="inferred from homology"/>
<protein>
    <submittedName>
        <fullName evidence="7">RND family efflux transporter MFP subunit</fullName>
    </submittedName>
</protein>
<feature type="coiled-coil region" evidence="2">
    <location>
        <begin position="154"/>
        <end position="188"/>
    </location>
</feature>
<keyword evidence="2" id="KW-0175">Coiled coil</keyword>
<sequence length="345" mass="36620">MDSDTRNTSELLHKLKIDRQAREEPAGISTKSAVILAFLMTAIGIAIGYGVAPDTHEQSTTQRSVSAAPAKAPAQAAQSDTPLSKTTESNAGTAVLNASGYITPRLVATVSAEVMGLIRTVEVEEGMAVTKDQVLARLDDTIASVSLKQAEANVSAAKSRLASSDAVLEEAQRQARRASENKYSSELEKTQAVTNLATAKANRAGALADLQSAQYEAQRRAEILDDHTIRAPFSGVVTVKNAQPGEIVAPSSAGGGFTRTGICTIVDMDSLEIEVDVNESFIGRVSAQQKVEAKLDAYPDWTIPASVIAIIPTADRGKATVRVRIQINVKDTRILPDMGVKVAFY</sequence>
<comment type="similarity">
    <text evidence="1">Belongs to the membrane fusion protein (MFP) (TC 8.A.1) family.</text>
</comment>
<dbReference type="InterPro" id="IPR058792">
    <property type="entry name" value="Beta-barrel_RND_2"/>
</dbReference>
<feature type="region of interest" description="Disordered" evidence="3">
    <location>
        <begin position="58"/>
        <end position="88"/>
    </location>
</feature>
<dbReference type="Pfam" id="PF25917">
    <property type="entry name" value="BSH_RND"/>
    <property type="match status" value="1"/>
</dbReference>
<organism evidence="7 8">
    <name type="scientific">Simiduia aestuariiviva</name>
    <dbReference type="NCBI Taxonomy" id="1510459"/>
    <lineage>
        <taxon>Bacteria</taxon>
        <taxon>Pseudomonadati</taxon>
        <taxon>Pseudomonadota</taxon>
        <taxon>Gammaproteobacteria</taxon>
        <taxon>Cellvibrionales</taxon>
        <taxon>Cellvibrionaceae</taxon>
        <taxon>Simiduia</taxon>
    </lineage>
</organism>
<evidence type="ECO:0000256" key="2">
    <source>
        <dbReference type="SAM" id="Coils"/>
    </source>
</evidence>
<evidence type="ECO:0000256" key="3">
    <source>
        <dbReference type="SAM" id="MobiDB-lite"/>
    </source>
</evidence>
<feature type="transmembrane region" description="Helical" evidence="4">
    <location>
        <begin position="32"/>
        <end position="52"/>
    </location>
</feature>
<evidence type="ECO:0000256" key="4">
    <source>
        <dbReference type="SAM" id="Phobius"/>
    </source>
</evidence>
<evidence type="ECO:0000259" key="5">
    <source>
        <dbReference type="Pfam" id="PF25917"/>
    </source>
</evidence>
<feature type="domain" description="CusB-like beta-barrel" evidence="6">
    <location>
        <begin position="273"/>
        <end position="344"/>
    </location>
</feature>
<feature type="compositionally biased region" description="Low complexity" evidence="3">
    <location>
        <begin position="67"/>
        <end position="78"/>
    </location>
</feature>
<name>A0A839US58_9GAMM</name>
<dbReference type="Gene3D" id="2.40.30.170">
    <property type="match status" value="1"/>
</dbReference>
<feature type="domain" description="Multidrug resistance protein MdtA-like barrel-sandwich hybrid" evidence="5">
    <location>
        <begin position="107"/>
        <end position="249"/>
    </location>
</feature>
<dbReference type="Gene3D" id="2.40.50.100">
    <property type="match status" value="1"/>
</dbReference>
<keyword evidence="4" id="KW-0812">Transmembrane</keyword>
<keyword evidence="4" id="KW-0472">Membrane</keyword>
<dbReference type="RefSeq" id="WP_183911036.1">
    <property type="nucleotide sequence ID" value="NZ_JACHXZ010000004.1"/>
</dbReference>
<evidence type="ECO:0000313" key="8">
    <source>
        <dbReference type="Proteomes" id="UP000559987"/>
    </source>
</evidence>
<keyword evidence="8" id="KW-1185">Reference proteome</keyword>